<dbReference type="PANTHER" id="PTHR13384:SF19">
    <property type="entry name" value="G PATCH DOMAIN-CONTAINING PROTEIN 1"/>
    <property type="match status" value="1"/>
</dbReference>
<accession>A0A0D2K332</accession>
<dbReference type="GeneID" id="25735917"/>
<dbReference type="RefSeq" id="XP_013903942.1">
    <property type="nucleotide sequence ID" value="XM_014048488.1"/>
</dbReference>
<dbReference type="OrthoDB" id="20507at2759"/>
<feature type="compositionally biased region" description="Acidic residues" evidence="1">
    <location>
        <begin position="1"/>
        <end position="12"/>
    </location>
</feature>
<dbReference type="PROSITE" id="PS50174">
    <property type="entry name" value="G_PATCH"/>
    <property type="match status" value="1"/>
</dbReference>
<dbReference type="KEGG" id="mng:MNEG_3039"/>
<feature type="domain" description="G-patch" evidence="2">
    <location>
        <begin position="187"/>
        <end position="215"/>
    </location>
</feature>
<dbReference type="Pfam" id="PF07713">
    <property type="entry name" value="DUF1604"/>
    <property type="match status" value="1"/>
</dbReference>
<dbReference type="STRING" id="145388.A0A0D2K332"/>
<protein>
    <submittedName>
        <fullName evidence="3">Putative G patch domain-containing protein 1 like protein</fullName>
    </submittedName>
</protein>
<gene>
    <name evidence="3" type="ORF">MNEG_3039</name>
</gene>
<evidence type="ECO:0000256" key="1">
    <source>
        <dbReference type="SAM" id="MobiDB-lite"/>
    </source>
</evidence>
<dbReference type="Pfam" id="PF01585">
    <property type="entry name" value="G-patch"/>
    <property type="match status" value="1"/>
</dbReference>
<dbReference type="AlphaFoldDB" id="A0A0D2K332"/>
<feature type="compositionally biased region" description="Low complexity" evidence="1">
    <location>
        <begin position="95"/>
        <end position="120"/>
    </location>
</feature>
<feature type="region of interest" description="Disordered" evidence="1">
    <location>
        <begin position="85"/>
        <end position="120"/>
    </location>
</feature>
<sequence>MGRDDSDSDDDTYVYYGTPLQDEQPQGPSRDKAPQDPTQTRALPVHQQEVTDEQGRRRFHGAFTGGFSAGYYNTEGFTPATFKSSRTARAGAGDQQQQQEQGQQQQQQGQQGQQQGQQGQHDLDFFLDEDEKEERGRLALALAPDYDTFGDAAAQAARARAAAEAAGTARPQIIPGGVIDELVAPAAAGVGVRLLQKMGWRQGRGVGAASAAPAGGKWGAVAGVGVENTPMV</sequence>
<keyword evidence="4" id="KW-1185">Reference proteome</keyword>
<feature type="region of interest" description="Disordered" evidence="1">
    <location>
        <begin position="1"/>
        <end position="71"/>
    </location>
</feature>
<organism evidence="3 4">
    <name type="scientific">Monoraphidium neglectum</name>
    <dbReference type="NCBI Taxonomy" id="145388"/>
    <lineage>
        <taxon>Eukaryota</taxon>
        <taxon>Viridiplantae</taxon>
        <taxon>Chlorophyta</taxon>
        <taxon>core chlorophytes</taxon>
        <taxon>Chlorophyceae</taxon>
        <taxon>CS clade</taxon>
        <taxon>Sphaeropleales</taxon>
        <taxon>Selenastraceae</taxon>
        <taxon>Monoraphidium</taxon>
    </lineage>
</organism>
<evidence type="ECO:0000313" key="4">
    <source>
        <dbReference type="Proteomes" id="UP000054498"/>
    </source>
</evidence>
<evidence type="ECO:0000313" key="3">
    <source>
        <dbReference type="EMBL" id="KIZ04923.1"/>
    </source>
</evidence>
<dbReference type="GO" id="GO:0005634">
    <property type="term" value="C:nucleus"/>
    <property type="evidence" value="ECO:0007669"/>
    <property type="project" value="TreeGrafter"/>
</dbReference>
<dbReference type="EMBL" id="KK100586">
    <property type="protein sequence ID" value="KIZ04923.1"/>
    <property type="molecule type" value="Genomic_DNA"/>
</dbReference>
<name>A0A0D2K332_9CHLO</name>
<dbReference type="GO" id="GO:0003723">
    <property type="term" value="F:RNA binding"/>
    <property type="evidence" value="ECO:0007669"/>
    <property type="project" value="TreeGrafter"/>
</dbReference>
<proteinExistence type="predicted"/>
<dbReference type="PANTHER" id="PTHR13384">
    <property type="entry name" value="G PATCH DOMAIN-CONTAINING PROTEIN 1"/>
    <property type="match status" value="1"/>
</dbReference>
<evidence type="ECO:0000259" key="2">
    <source>
        <dbReference type="PROSITE" id="PS50174"/>
    </source>
</evidence>
<dbReference type="Proteomes" id="UP000054498">
    <property type="component" value="Unassembled WGS sequence"/>
</dbReference>
<reference evidence="3 4" key="1">
    <citation type="journal article" date="2013" name="BMC Genomics">
        <title>Reconstruction of the lipid metabolism for the microalga Monoraphidium neglectum from its genome sequence reveals characteristics suitable for biofuel production.</title>
        <authorList>
            <person name="Bogen C."/>
            <person name="Al-Dilaimi A."/>
            <person name="Albersmeier A."/>
            <person name="Wichmann J."/>
            <person name="Grundmann M."/>
            <person name="Rupp O."/>
            <person name="Lauersen K.J."/>
            <person name="Blifernez-Klassen O."/>
            <person name="Kalinowski J."/>
            <person name="Goesmann A."/>
            <person name="Mussgnug J.H."/>
            <person name="Kruse O."/>
        </authorList>
    </citation>
    <scope>NUCLEOTIDE SEQUENCE [LARGE SCALE GENOMIC DNA]</scope>
    <source>
        <strain evidence="3 4">SAG 48.87</strain>
    </source>
</reference>
<dbReference type="GO" id="GO:0006397">
    <property type="term" value="P:mRNA processing"/>
    <property type="evidence" value="ECO:0007669"/>
    <property type="project" value="InterPro"/>
</dbReference>
<dbReference type="InterPro" id="IPR011666">
    <property type="entry name" value="DUF1604"/>
</dbReference>
<dbReference type="InterPro" id="IPR000467">
    <property type="entry name" value="G_patch_dom"/>
</dbReference>